<evidence type="ECO:0000313" key="2">
    <source>
        <dbReference type="EMBL" id="KAK2107873.1"/>
    </source>
</evidence>
<feature type="compositionally biased region" description="Basic residues" evidence="1">
    <location>
        <begin position="141"/>
        <end position="150"/>
    </location>
</feature>
<reference evidence="2 3" key="1">
    <citation type="submission" date="2023-05" db="EMBL/GenBank/DDBJ databases">
        <title>B98-5 Cell Line De Novo Hybrid Assembly: An Optical Mapping Approach.</title>
        <authorList>
            <person name="Kananen K."/>
            <person name="Auerbach J.A."/>
            <person name="Kautto E."/>
            <person name="Blachly J.S."/>
        </authorList>
    </citation>
    <scope>NUCLEOTIDE SEQUENCE [LARGE SCALE GENOMIC DNA]</scope>
    <source>
        <strain evidence="2">B95-8</strain>
        <tissue evidence="2">Cell line</tissue>
    </source>
</reference>
<gene>
    <name evidence="2" type="ORF">P7K49_013038</name>
</gene>
<feature type="non-terminal residue" evidence="2">
    <location>
        <position position="1"/>
    </location>
</feature>
<accession>A0ABQ9VGV6</accession>
<dbReference type="EMBL" id="JASSZA010000006">
    <property type="protein sequence ID" value="KAK2107873.1"/>
    <property type="molecule type" value="Genomic_DNA"/>
</dbReference>
<name>A0ABQ9VGV6_SAGOE</name>
<organism evidence="2 3">
    <name type="scientific">Saguinus oedipus</name>
    <name type="common">Cotton-top tamarin</name>
    <name type="synonym">Oedipomidas oedipus</name>
    <dbReference type="NCBI Taxonomy" id="9490"/>
    <lineage>
        <taxon>Eukaryota</taxon>
        <taxon>Metazoa</taxon>
        <taxon>Chordata</taxon>
        <taxon>Craniata</taxon>
        <taxon>Vertebrata</taxon>
        <taxon>Euteleostomi</taxon>
        <taxon>Mammalia</taxon>
        <taxon>Eutheria</taxon>
        <taxon>Euarchontoglires</taxon>
        <taxon>Primates</taxon>
        <taxon>Haplorrhini</taxon>
        <taxon>Platyrrhini</taxon>
        <taxon>Cebidae</taxon>
        <taxon>Callitrichinae</taxon>
        <taxon>Saguinus</taxon>
    </lineage>
</organism>
<evidence type="ECO:0000313" key="3">
    <source>
        <dbReference type="Proteomes" id="UP001266305"/>
    </source>
</evidence>
<feature type="region of interest" description="Disordered" evidence="1">
    <location>
        <begin position="141"/>
        <end position="207"/>
    </location>
</feature>
<evidence type="ECO:0000256" key="1">
    <source>
        <dbReference type="SAM" id="MobiDB-lite"/>
    </source>
</evidence>
<comment type="caution">
    <text evidence="2">The sequence shown here is derived from an EMBL/GenBank/DDBJ whole genome shotgun (WGS) entry which is preliminary data.</text>
</comment>
<dbReference type="Proteomes" id="UP001266305">
    <property type="component" value="Unassembled WGS sequence"/>
</dbReference>
<protein>
    <submittedName>
        <fullName evidence="2">Uncharacterized protein</fullName>
    </submittedName>
</protein>
<keyword evidence="3" id="KW-1185">Reference proteome</keyword>
<sequence>VENFPKENRTSLLQYQNRSRLPLHRNSSIFEIFRNELSCHRLHPAQRSAQKAEDVIWAGPGLLHAGCFVPLGWVFRAPTGLGPTAASRQGRKGPALGCGVGRAESRELYPVEYRLQTFPSVSAEPSTSQDWLTPRCHKIRDRKRKMRGMGKARNFGGSQAGPWGSRACEASVRPPSGPDRRLPGTGWAGSRCRRRSGVGADAAAAAR</sequence>
<proteinExistence type="predicted"/>